<sequence>MEKGRQTLAKIAETYMQVWNAGKEDILDNLADEKLNVNYPHFEKTYEGAAVYKSMLKMTYDYFPDLEITLERVIPHSKENCVTVLWQYTGTHKNGNLFGVEPSGKKVTVHGMTLLEIENGLVKSERGVVDNLSLVMELGAFP</sequence>
<dbReference type="EMBL" id="RJTM01000098">
    <property type="protein sequence ID" value="RNL84289.1"/>
    <property type="molecule type" value="Genomic_DNA"/>
</dbReference>
<keyword evidence="2" id="KW-1185">Reference proteome</keyword>
<dbReference type="PANTHER" id="PTHR38436">
    <property type="entry name" value="POLYKETIDE CYCLASE SNOAL-LIKE DOMAIN"/>
    <property type="match status" value="1"/>
</dbReference>
<dbReference type="Gene3D" id="3.10.450.50">
    <property type="match status" value="1"/>
</dbReference>
<organism evidence="1 2">
    <name type="scientific">Sinomicrobium pectinilyticum</name>
    <dbReference type="NCBI Taxonomy" id="1084421"/>
    <lineage>
        <taxon>Bacteria</taxon>
        <taxon>Pseudomonadati</taxon>
        <taxon>Bacteroidota</taxon>
        <taxon>Flavobacteriia</taxon>
        <taxon>Flavobacteriales</taxon>
        <taxon>Flavobacteriaceae</taxon>
        <taxon>Sinomicrobium</taxon>
    </lineage>
</organism>
<dbReference type="AlphaFoldDB" id="A0A3N0E988"/>
<evidence type="ECO:0000313" key="1">
    <source>
        <dbReference type="EMBL" id="RNL84289.1"/>
    </source>
</evidence>
<dbReference type="Pfam" id="PF07366">
    <property type="entry name" value="SnoaL"/>
    <property type="match status" value="1"/>
</dbReference>
<dbReference type="OrthoDB" id="824753at2"/>
<gene>
    <name evidence="1" type="ORF">ED312_13995</name>
</gene>
<dbReference type="SUPFAM" id="SSF54427">
    <property type="entry name" value="NTF2-like"/>
    <property type="match status" value="1"/>
</dbReference>
<dbReference type="GO" id="GO:0030638">
    <property type="term" value="P:polyketide metabolic process"/>
    <property type="evidence" value="ECO:0007669"/>
    <property type="project" value="InterPro"/>
</dbReference>
<evidence type="ECO:0008006" key="3">
    <source>
        <dbReference type="Google" id="ProtNLM"/>
    </source>
</evidence>
<accession>A0A3N0E988</accession>
<dbReference type="InterPro" id="IPR009959">
    <property type="entry name" value="Cyclase_SnoaL-like"/>
</dbReference>
<dbReference type="RefSeq" id="WP_123216641.1">
    <property type="nucleotide sequence ID" value="NZ_RJTM01000098.1"/>
</dbReference>
<reference evidence="1 2" key="1">
    <citation type="submission" date="2018-10" db="EMBL/GenBank/DDBJ databases">
        <title>Sinomicrobium pectinilyticum sp. nov., a pectinase-producing bacterium isolated from alkaline and saline soil, and emended description of the genus Sinomicrobium.</title>
        <authorList>
            <person name="Cheng B."/>
            <person name="Li C."/>
            <person name="Lai Q."/>
            <person name="Du M."/>
            <person name="Shao Z."/>
            <person name="Xu P."/>
            <person name="Yang C."/>
        </authorList>
    </citation>
    <scope>NUCLEOTIDE SEQUENCE [LARGE SCALE GENOMIC DNA]</scope>
    <source>
        <strain evidence="1 2">5DNS001</strain>
    </source>
</reference>
<protein>
    <recommendedName>
        <fullName evidence="3">Ester cyclase</fullName>
    </recommendedName>
</protein>
<name>A0A3N0E988_SINP1</name>
<comment type="caution">
    <text evidence="1">The sequence shown here is derived from an EMBL/GenBank/DDBJ whole genome shotgun (WGS) entry which is preliminary data.</text>
</comment>
<dbReference type="PANTHER" id="PTHR38436:SF1">
    <property type="entry name" value="ESTER CYCLASE"/>
    <property type="match status" value="1"/>
</dbReference>
<proteinExistence type="predicted"/>
<dbReference type="InterPro" id="IPR032710">
    <property type="entry name" value="NTF2-like_dom_sf"/>
</dbReference>
<evidence type="ECO:0000313" key="2">
    <source>
        <dbReference type="Proteomes" id="UP000267469"/>
    </source>
</evidence>
<dbReference type="Proteomes" id="UP000267469">
    <property type="component" value="Unassembled WGS sequence"/>
</dbReference>